<gene>
    <name evidence="1" type="ORF">GNI_152900</name>
</gene>
<protein>
    <submittedName>
        <fullName evidence="1">Uncharacterized protein</fullName>
    </submittedName>
</protein>
<keyword evidence="2" id="KW-1185">Reference proteome</keyword>
<dbReference type="GeneID" id="22915320"/>
<dbReference type="VEuPathDB" id="CryptoDB:GNI_152900"/>
<evidence type="ECO:0000313" key="2">
    <source>
        <dbReference type="Proteomes" id="UP000019763"/>
    </source>
</evidence>
<proteinExistence type="predicted"/>
<dbReference type="AlphaFoldDB" id="A0A023AZF3"/>
<evidence type="ECO:0000313" key="1">
    <source>
        <dbReference type="EMBL" id="EZG44070.1"/>
    </source>
</evidence>
<sequence length="304" mass="33880">MVGAVAARRRGLRPGLVKMACCFQLVEVDHEELMGLRTAYRLGTRFFRMQSASPEDAEWGCVQVELRPGMNDDGMRVHLNYLACKAALDSLGGITPTTPWIAAHGIYFLADTVAMGGPQVPDLSDGRASVGRFFRTLMSVNASQLGLSLDQLDPGCFLKVAEDFVELYRGEESVERWLEALRQEFEQPRRRLIRLDRNFAHDQILTWLPNQDPTNRPDLAGQDVTQEATAAGAEDTAGQETAAAGADVARQEAAVLAQTPILREVGRGSLNFLDYDQLLKDVARAKLEWQRRMRSPNSWLYRAD</sequence>
<name>A0A023AZF3_GRENI</name>
<dbReference type="EMBL" id="AFNH02001139">
    <property type="protein sequence ID" value="EZG44070.1"/>
    <property type="molecule type" value="Genomic_DNA"/>
</dbReference>
<reference evidence="1" key="1">
    <citation type="submission" date="2013-12" db="EMBL/GenBank/DDBJ databases">
        <authorList>
            <person name="Omoto C.K."/>
            <person name="Sibley D."/>
            <person name="Venepally P."/>
            <person name="Hadjithomas M."/>
            <person name="Karamycheva S."/>
            <person name="Brunk B."/>
            <person name="Roos D."/>
            <person name="Caler E."/>
            <person name="Lorenzi H."/>
        </authorList>
    </citation>
    <scope>NUCLEOTIDE SEQUENCE</scope>
</reference>
<comment type="caution">
    <text evidence="1">The sequence shown here is derived from an EMBL/GenBank/DDBJ whole genome shotgun (WGS) entry which is preliminary data.</text>
</comment>
<accession>A0A023AZF3</accession>
<dbReference type="Proteomes" id="UP000019763">
    <property type="component" value="Unassembled WGS sequence"/>
</dbReference>
<organism evidence="1 2">
    <name type="scientific">Gregarina niphandrodes</name>
    <name type="common">Septate eugregarine</name>
    <dbReference type="NCBI Taxonomy" id="110365"/>
    <lineage>
        <taxon>Eukaryota</taxon>
        <taxon>Sar</taxon>
        <taxon>Alveolata</taxon>
        <taxon>Apicomplexa</taxon>
        <taxon>Conoidasida</taxon>
        <taxon>Gregarinasina</taxon>
        <taxon>Eugregarinorida</taxon>
        <taxon>Gregarinidae</taxon>
        <taxon>Gregarina</taxon>
    </lineage>
</organism>
<dbReference type="RefSeq" id="XP_011132827.1">
    <property type="nucleotide sequence ID" value="XM_011134525.1"/>
</dbReference>